<evidence type="ECO:0000256" key="2">
    <source>
        <dbReference type="SAM" id="Phobius"/>
    </source>
</evidence>
<dbReference type="RefSeq" id="WP_059434456.1">
    <property type="nucleotide sequence ID" value="NZ_FAUY01000002.1"/>
</dbReference>
<dbReference type="EMBL" id="FAVC01000001">
    <property type="protein sequence ID" value="CUU73755.1"/>
    <property type="molecule type" value="Genomic_DNA"/>
</dbReference>
<feature type="compositionally biased region" description="Basic and acidic residues" evidence="1">
    <location>
        <begin position="302"/>
        <end position="319"/>
    </location>
</feature>
<evidence type="ECO:0000256" key="1">
    <source>
        <dbReference type="SAM" id="MobiDB-lite"/>
    </source>
</evidence>
<dbReference type="EC" id="2.3.1.41" evidence="3"/>
<feature type="region of interest" description="Disordered" evidence="1">
    <location>
        <begin position="237"/>
        <end position="336"/>
    </location>
</feature>
<dbReference type="GO" id="GO:0004315">
    <property type="term" value="F:3-oxoacyl-[acyl-carrier-protein] synthase activity"/>
    <property type="evidence" value="ECO:0007669"/>
    <property type="project" value="UniProtKB-EC"/>
</dbReference>
<protein>
    <submittedName>
        <fullName evidence="3">3-oxoacyl-[acyl-carrier-protein] synthase 3</fullName>
        <ecNumber evidence="3">2.3.1.41</ecNumber>
    </submittedName>
</protein>
<keyword evidence="2" id="KW-0812">Transmembrane</keyword>
<accession>A0A9W5EQE1</accession>
<evidence type="ECO:0000313" key="4">
    <source>
        <dbReference type="Proteomes" id="UP000052245"/>
    </source>
</evidence>
<keyword evidence="2" id="KW-0472">Membrane</keyword>
<dbReference type="Proteomes" id="UP000052245">
    <property type="component" value="Unassembled WGS sequence"/>
</dbReference>
<name>A0A9W5EQE1_CAMHY</name>
<evidence type="ECO:0000313" key="3">
    <source>
        <dbReference type="EMBL" id="CUU73755.1"/>
    </source>
</evidence>
<organism evidence="3 4">
    <name type="scientific">Campylobacter hyointestinalis subsp. hyointestinalis</name>
    <dbReference type="NCBI Taxonomy" id="91352"/>
    <lineage>
        <taxon>Bacteria</taxon>
        <taxon>Pseudomonadati</taxon>
        <taxon>Campylobacterota</taxon>
        <taxon>Epsilonproteobacteria</taxon>
        <taxon>Campylobacterales</taxon>
        <taxon>Campylobacteraceae</taxon>
        <taxon>Campylobacter</taxon>
    </lineage>
</organism>
<feature type="transmembrane region" description="Helical" evidence="2">
    <location>
        <begin position="427"/>
        <end position="452"/>
    </location>
</feature>
<comment type="caution">
    <text evidence="3">The sequence shown here is derived from an EMBL/GenBank/DDBJ whole genome shotgun (WGS) entry which is preliminary data.</text>
</comment>
<keyword evidence="3" id="KW-0808">Transferase</keyword>
<keyword evidence="2" id="KW-1133">Transmembrane helix</keyword>
<gene>
    <name evidence="3" type="ORF">ERS739223_00410</name>
</gene>
<proteinExistence type="predicted"/>
<sequence>MKSIFKIIIFSFLFVNFAYCKTYSPIGSTSPSTESYIIPDKTEGKYYRGYFVLGDKYFDVNSIYPHQVNYVYKTCEPKFSEYLSLNGKAIVKGRYGNYSNFSYIEYYEVTPETTNYNCDDKYVGNQEAIRLTLHMMYTNRYYTCPDGGTFDPDTKTYKICNEGDKLNSSGMCYTDCTKYDFKNGVIKIGFSDGTCADCSTSKNYNDLYKCLCNFSGSSFSNSGAFVGDNKGSNYANCDNGTQIKTPDNVFDDKPTEPTNPDKPTEPANPDKPINSGSGSSGGDITDPKPVPGGSGSVTTDPGKPDGSDPKPDDKPKDPDNNNPGGGSPSADDILGKSVDYSGTLKEYSDKLEEINNKFSEGIKTVSDSLQSFKENYLSLIDVLGGGVNSINKKTVVTSCPKTLDLKISNVPNINFDVCKLMVDVKPLTYAIFFLLFSYMFLSVIYRFILLFFI</sequence>
<keyword evidence="3" id="KW-0012">Acyltransferase</keyword>
<dbReference type="AlphaFoldDB" id="A0A9W5EQE1"/>
<reference evidence="3 4" key="1">
    <citation type="submission" date="2015-11" db="EMBL/GenBank/DDBJ databases">
        <authorList>
            <consortium name="Pathogen Informatics"/>
        </authorList>
    </citation>
    <scope>NUCLEOTIDE SEQUENCE [LARGE SCALE GENOMIC DNA]</scope>
    <source>
        <strain evidence="3 4">007A-0283</strain>
    </source>
</reference>